<evidence type="ECO:0000313" key="2">
    <source>
        <dbReference type="EMBL" id="MED6156201.1"/>
    </source>
</evidence>
<proteinExistence type="predicted"/>
<evidence type="ECO:0000313" key="3">
    <source>
        <dbReference type="Proteomes" id="UP001341840"/>
    </source>
</evidence>
<dbReference type="PANTHER" id="PTHR34145">
    <property type="entry name" value="OS02G0105600 PROTEIN"/>
    <property type="match status" value="1"/>
</dbReference>
<dbReference type="Gene3D" id="3.80.10.10">
    <property type="entry name" value="Ribonuclease Inhibitor"/>
    <property type="match status" value="1"/>
</dbReference>
<dbReference type="InterPro" id="IPR055357">
    <property type="entry name" value="LRR_At1g61320_AtMIF1"/>
</dbReference>
<dbReference type="PANTHER" id="PTHR34145:SF28">
    <property type="entry name" value="F-BOX DOMAIN-CONTAINING PROTEIN"/>
    <property type="match status" value="1"/>
</dbReference>
<comment type="caution">
    <text evidence="2">The sequence shown here is derived from an EMBL/GenBank/DDBJ whole genome shotgun (WGS) entry which is preliminary data.</text>
</comment>
<evidence type="ECO:0000259" key="1">
    <source>
        <dbReference type="Pfam" id="PF23622"/>
    </source>
</evidence>
<keyword evidence="3" id="KW-1185">Reference proteome</keyword>
<name>A0ABU6U513_9FABA</name>
<dbReference type="Pfam" id="PF23622">
    <property type="entry name" value="LRR_At1g61320_AtMIF1"/>
    <property type="match status" value="1"/>
</dbReference>
<sequence length="424" mass="48891">MTSVLSKAWHETWSTFPILVFDGNSRDIFVDRGDPQSIQDHRRKVNSFLNSVDRTLVRFHHHGFPIKEFSLSMMFFHPQFMPYHIDRWMKIVSQRNDSIKVLKLELDGIHCRLRSGRFKVDNYYYLPPDVLKAKSITKLELAGMIRMDKLFENHRIGFSMLQILSLSRNCSGLEKVKIHDLPKLKSVKVSGPSEIDVDVASLEYLHIGNDDIKLPCNINIDKCRNLKVFILGAVSSVFVSNQWLLQTFDKFPFLERLELIGCVTSESLKISSFRLKVLSLEGCLEMKEAKIDEPNLESFTYFGIDRTMPAISFVNCSDQLEFDAKFSIRSCLDLERLRAFLQNIEPRNVMPSLTLIMLHGSTEIAYNEDVPQDVGVNLPRIKQLDLRVSEESQEVCVLLVNGLFWSLRPAVVSLKLKFCSKIFF</sequence>
<protein>
    <recommendedName>
        <fullName evidence="1">At1g61320/AtMIF1 LRR domain-containing protein</fullName>
    </recommendedName>
</protein>
<organism evidence="2 3">
    <name type="scientific">Stylosanthes scabra</name>
    <dbReference type="NCBI Taxonomy" id="79078"/>
    <lineage>
        <taxon>Eukaryota</taxon>
        <taxon>Viridiplantae</taxon>
        <taxon>Streptophyta</taxon>
        <taxon>Embryophyta</taxon>
        <taxon>Tracheophyta</taxon>
        <taxon>Spermatophyta</taxon>
        <taxon>Magnoliopsida</taxon>
        <taxon>eudicotyledons</taxon>
        <taxon>Gunneridae</taxon>
        <taxon>Pentapetalae</taxon>
        <taxon>rosids</taxon>
        <taxon>fabids</taxon>
        <taxon>Fabales</taxon>
        <taxon>Fabaceae</taxon>
        <taxon>Papilionoideae</taxon>
        <taxon>50 kb inversion clade</taxon>
        <taxon>dalbergioids sensu lato</taxon>
        <taxon>Dalbergieae</taxon>
        <taxon>Pterocarpus clade</taxon>
        <taxon>Stylosanthes</taxon>
    </lineage>
</organism>
<feature type="domain" description="At1g61320/AtMIF1 LRR" evidence="1">
    <location>
        <begin position="200"/>
        <end position="345"/>
    </location>
</feature>
<accession>A0ABU6U513</accession>
<reference evidence="2 3" key="1">
    <citation type="journal article" date="2023" name="Plants (Basel)">
        <title>Bridging the Gap: Combining Genomics and Transcriptomics Approaches to Understand Stylosanthes scabra, an Orphan Legume from the Brazilian Caatinga.</title>
        <authorList>
            <person name="Ferreira-Neto J.R.C."/>
            <person name="da Silva M.D."/>
            <person name="Binneck E."/>
            <person name="de Melo N.F."/>
            <person name="da Silva R.H."/>
            <person name="de Melo A.L.T.M."/>
            <person name="Pandolfi V."/>
            <person name="Bustamante F.O."/>
            <person name="Brasileiro-Vidal A.C."/>
            <person name="Benko-Iseppon A.M."/>
        </authorList>
    </citation>
    <scope>NUCLEOTIDE SEQUENCE [LARGE SCALE GENOMIC DNA]</scope>
    <source>
        <tissue evidence="2">Leaves</tissue>
    </source>
</reference>
<dbReference type="SUPFAM" id="SSF52047">
    <property type="entry name" value="RNI-like"/>
    <property type="match status" value="1"/>
</dbReference>
<dbReference type="InterPro" id="IPR053772">
    <property type="entry name" value="At1g61320/At1g61330-like"/>
</dbReference>
<dbReference type="InterPro" id="IPR032675">
    <property type="entry name" value="LRR_dom_sf"/>
</dbReference>
<gene>
    <name evidence="2" type="ORF">PIB30_012216</name>
</gene>
<dbReference type="EMBL" id="JASCZI010120859">
    <property type="protein sequence ID" value="MED6156201.1"/>
    <property type="molecule type" value="Genomic_DNA"/>
</dbReference>
<dbReference type="Proteomes" id="UP001341840">
    <property type="component" value="Unassembled WGS sequence"/>
</dbReference>